<name>A0A9P6KS89_9PLEO</name>
<sequence>MKLPFEPPSVPHAALFSLFFASAASSPTEPDPIGQSPQIQDGLRLRAPTTCPVVQDGRTSTTFPWTHAPTCVPLVLAAEEHTGRRDTYCVYTNAAFNDGRGVSIVTGPESAAELASEVWETGLGRGRAEGGMWQAREVGGKGLGLFAERPIDSGETIIFESPVLVVSRKVLGSVSHSRRKMLLEKAVGQLPQRTRDMVMALSRRGGESEVEDIVNVNAVGAKVWDGTSHLIVVPEAARINHACRPNAYYRFSDASLTLTVFALAPIPPGTELTFSYGFSHLPSTSRTAALKETWGFTCTCTLCSSSSTSSISASDTRLSDIAGLKASLPTALEDIPQYIALIPRLVTLLEEEGLYAELGMYEEILAYAWSAVGSEGRARAWAERAGVHWGIVAGGDSWEARRCAELAGDVKGHYTWSTWEGDIWGGVGQGHPWDEREGDDHHDHEH</sequence>
<accession>A0A9P6KS89</accession>
<reference evidence="4" key="1">
    <citation type="journal article" date="2020" name="Mol. Plant Microbe Interact.">
        <title>Genome Sequence of the Biocontrol Agent Coniothyrium minitans strain Conio (IMI 134523).</title>
        <authorList>
            <person name="Patel D."/>
            <person name="Shittu T.A."/>
            <person name="Baroncelli R."/>
            <person name="Muthumeenakshi S."/>
            <person name="Osborne T.H."/>
            <person name="Janganan T.K."/>
            <person name="Sreenivasaprasad S."/>
        </authorList>
    </citation>
    <scope>NUCLEOTIDE SEQUENCE</scope>
    <source>
        <strain evidence="4">Conio</strain>
    </source>
</reference>
<feature type="region of interest" description="Disordered" evidence="1">
    <location>
        <begin position="427"/>
        <end position="446"/>
    </location>
</feature>
<proteinExistence type="predicted"/>
<feature type="compositionally biased region" description="Basic and acidic residues" evidence="1">
    <location>
        <begin position="432"/>
        <end position="446"/>
    </location>
</feature>
<dbReference type="AlphaFoldDB" id="A0A9P6KS89"/>
<evidence type="ECO:0000313" key="5">
    <source>
        <dbReference type="Proteomes" id="UP000756921"/>
    </source>
</evidence>
<dbReference type="Gene3D" id="2.170.270.10">
    <property type="entry name" value="SET domain"/>
    <property type="match status" value="1"/>
</dbReference>
<evidence type="ECO:0000256" key="2">
    <source>
        <dbReference type="SAM" id="SignalP"/>
    </source>
</evidence>
<evidence type="ECO:0000313" key="4">
    <source>
        <dbReference type="EMBL" id="KAF9736616.1"/>
    </source>
</evidence>
<dbReference type="PROSITE" id="PS50280">
    <property type="entry name" value="SET"/>
    <property type="match status" value="1"/>
</dbReference>
<evidence type="ECO:0000256" key="1">
    <source>
        <dbReference type="SAM" id="MobiDB-lite"/>
    </source>
</evidence>
<dbReference type="InterPro" id="IPR046341">
    <property type="entry name" value="SET_dom_sf"/>
</dbReference>
<dbReference type="PANTHER" id="PTHR47332">
    <property type="entry name" value="SET DOMAIN-CONTAINING PROTEIN 5"/>
    <property type="match status" value="1"/>
</dbReference>
<dbReference type="CDD" id="cd20071">
    <property type="entry name" value="SET_SMYD"/>
    <property type="match status" value="1"/>
</dbReference>
<feature type="chain" id="PRO_5040217081" description="SET domain-containing protein" evidence="2">
    <location>
        <begin position="26"/>
        <end position="446"/>
    </location>
</feature>
<dbReference type="InterPro" id="IPR053185">
    <property type="entry name" value="SET_domain_protein"/>
</dbReference>
<feature type="signal peptide" evidence="2">
    <location>
        <begin position="1"/>
        <end position="25"/>
    </location>
</feature>
<dbReference type="SUPFAM" id="SSF82199">
    <property type="entry name" value="SET domain"/>
    <property type="match status" value="1"/>
</dbReference>
<feature type="domain" description="SET" evidence="3">
    <location>
        <begin position="130"/>
        <end position="277"/>
    </location>
</feature>
<gene>
    <name evidence="4" type="ORF">PMIN01_04395</name>
</gene>
<dbReference type="OrthoDB" id="1028014at2759"/>
<organism evidence="4 5">
    <name type="scientific">Paraphaeosphaeria minitans</name>
    <dbReference type="NCBI Taxonomy" id="565426"/>
    <lineage>
        <taxon>Eukaryota</taxon>
        <taxon>Fungi</taxon>
        <taxon>Dikarya</taxon>
        <taxon>Ascomycota</taxon>
        <taxon>Pezizomycotina</taxon>
        <taxon>Dothideomycetes</taxon>
        <taxon>Pleosporomycetidae</taxon>
        <taxon>Pleosporales</taxon>
        <taxon>Massarineae</taxon>
        <taxon>Didymosphaeriaceae</taxon>
        <taxon>Paraphaeosphaeria</taxon>
    </lineage>
</organism>
<dbReference type="EMBL" id="WJXW01000004">
    <property type="protein sequence ID" value="KAF9736616.1"/>
    <property type="molecule type" value="Genomic_DNA"/>
</dbReference>
<dbReference type="PANTHER" id="PTHR47332:SF6">
    <property type="entry name" value="SET DOMAIN-CONTAINING PROTEIN"/>
    <property type="match status" value="1"/>
</dbReference>
<dbReference type="InterPro" id="IPR001214">
    <property type="entry name" value="SET_dom"/>
</dbReference>
<keyword evidence="2" id="KW-0732">Signal</keyword>
<dbReference type="Proteomes" id="UP000756921">
    <property type="component" value="Unassembled WGS sequence"/>
</dbReference>
<comment type="caution">
    <text evidence="4">The sequence shown here is derived from an EMBL/GenBank/DDBJ whole genome shotgun (WGS) entry which is preliminary data.</text>
</comment>
<protein>
    <recommendedName>
        <fullName evidence="3">SET domain-containing protein</fullName>
    </recommendedName>
</protein>
<keyword evidence="5" id="KW-1185">Reference proteome</keyword>
<dbReference type="SMART" id="SM00317">
    <property type="entry name" value="SET"/>
    <property type="match status" value="1"/>
</dbReference>
<dbReference type="Pfam" id="PF00856">
    <property type="entry name" value="SET"/>
    <property type="match status" value="1"/>
</dbReference>
<evidence type="ECO:0000259" key="3">
    <source>
        <dbReference type="PROSITE" id="PS50280"/>
    </source>
</evidence>